<organism evidence="2 3">
    <name type="scientific">Moniliophthora roreri</name>
    <name type="common">Frosty pod rot fungus</name>
    <name type="synonym">Monilia roreri</name>
    <dbReference type="NCBI Taxonomy" id="221103"/>
    <lineage>
        <taxon>Eukaryota</taxon>
        <taxon>Fungi</taxon>
        <taxon>Dikarya</taxon>
        <taxon>Basidiomycota</taxon>
        <taxon>Agaricomycotina</taxon>
        <taxon>Agaricomycetes</taxon>
        <taxon>Agaricomycetidae</taxon>
        <taxon>Agaricales</taxon>
        <taxon>Marasmiineae</taxon>
        <taxon>Marasmiaceae</taxon>
        <taxon>Moniliophthora</taxon>
    </lineage>
</organism>
<dbReference type="AlphaFoldDB" id="A0A0W0GFK3"/>
<proteinExistence type="predicted"/>
<sequence length="162" mass="18481">MPVSEHSDNQGTQLTSQPESASGVLIPSSLNVNHGDEFRSFKLFKGPLLRFTQSELESQDPNKKALSYLVNIDKLGHTWSVKYELFNSDTCDIKIQGHGIPIIYWPMLFKLGRLLGKAVNEWKWVAEWYIKSTPENFWDEFSTVDDSGMRVQIGWTQITGTL</sequence>
<gene>
    <name evidence="2" type="ORF">WG66_103</name>
</gene>
<name>A0A0W0GFK3_MONRR</name>
<evidence type="ECO:0000256" key="1">
    <source>
        <dbReference type="SAM" id="MobiDB-lite"/>
    </source>
</evidence>
<protein>
    <submittedName>
        <fullName evidence="2">Uncharacterized protein</fullName>
    </submittedName>
</protein>
<dbReference type="Proteomes" id="UP000054988">
    <property type="component" value="Unassembled WGS sequence"/>
</dbReference>
<dbReference type="EMBL" id="LATX01000056">
    <property type="protein sequence ID" value="KTB47314.1"/>
    <property type="molecule type" value="Genomic_DNA"/>
</dbReference>
<feature type="region of interest" description="Disordered" evidence="1">
    <location>
        <begin position="1"/>
        <end position="22"/>
    </location>
</feature>
<evidence type="ECO:0000313" key="2">
    <source>
        <dbReference type="EMBL" id="KTB47314.1"/>
    </source>
</evidence>
<feature type="compositionally biased region" description="Polar residues" evidence="1">
    <location>
        <begin position="9"/>
        <end position="20"/>
    </location>
</feature>
<reference evidence="2 3" key="1">
    <citation type="submission" date="2015-12" db="EMBL/GenBank/DDBJ databases">
        <title>Draft genome sequence of Moniliophthora roreri, the causal agent of frosty pod rot of cacao.</title>
        <authorList>
            <person name="Aime M.C."/>
            <person name="Diaz-Valderrama J.R."/>
            <person name="Kijpornyongpan T."/>
            <person name="Phillips-Mora W."/>
        </authorList>
    </citation>
    <scope>NUCLEOTIDE SEQUENCE [LARGE SCALE GENOMIC DNA]</scope>
    <source>
        <strain evidence="2 3">MCA 2952</strain>
    </source>
</reference>
<evidence type="ECO:0000313" key="3">
    <source>
        <dbReference type="Proteomes" id="UP000054988"/>
    </source>
</evidence>
<comment type="caution">
    <text evidence="2">The sequence shown here is derived from an EMBL/GenBank/DDBJ whole genome shotgun (WGS) entry which is preliminary data.</text>
</comment>
<accession>A0A0W0GFK3</accession>